<dbReference type="Gene3D" id="2.40.170.20">
    <property type="entry name" value="TonB-dependent receptor, beta-barrel domain"/>
    <property type="match status" value="1"/>
</dbReference>
<protein>
    <submittedName>
        <fullName evidence="4">Uncharacterized protein</fullName>
    </submittedName>
</protein>
<comment type="subcellular location">
    <subcellularLocation>
        <location evidence="1">Cell outer membrane</location>
    </subcellularLocation>
</comment>
<evidence type="ECO:0000313" key="4">
    <source>
        <dbReference type="EMBL" id="GAT61452.1"/>
    </source>
</evidence>
<dbReference type="STRING" id="681398.PJIAN_131"/>
<proteinExistence type="predicted"/>
<keyword evidence="3" id="KW-0998">Cell outer membrane</keyword>
<organism evidence="4 5">
    <name type="scientific">Paludibacter jiangxiensis</name>
    <dbReference type="NCBI Taxonomy" id="681398"/>
    <lineage>
        <taxon>Bacteria</taxon>
        <taxon>Pseudomonadati</taxon>
        <taxon>Bacteroidota</taxon>
        <taxon>Bacteroidia</taxon>
        <taxon>Bacteroidales</taxon>
        <taxon>Paludibacteraceae</taxon>
        <taxon>Paludibacter</taxon>
    </lineage>
</organism>
<gene>
    <name evidence="4" type="ORF">PJIAN_131</name>
</gene>
<dbReference type="AlphaFoldDB" id="A0A170Y2E6"/>
<evidence type="ECO:0000313" key="5">
    <source>
        <dbReference type="Proteomes" id="UP000076586"/>
    </source>
</evidence>
<keyword evidence="2" id="KW-0472">Membrane</keyword>
<reference evidence="5" key="2">
    <citation type="journal article" date="2017" name="Genome Announc.">
        <title>Draft genome sequence of Paludibacter jiangxiensis NM7(T), a propionate-producing fermentative bacterium.</title>
        <authorList>
            <person name="Qiu Y.-L."/>
            <person name="Tourlousse D.M."/>
            <person name="Matsuura N."/>
            <person name="Ohashi A."/>
            <person name="Sekiguchi Y."/>
        </authorList>
    </citation>
    <scope>NUCLEOTIDE SEQUENCE [LARGE SCALE GENOMIC DNA]</scope>
    <source>
        <strain evidence="5">NM7</strain>
    </source>
</reference>
<evidence type="ECO:0000256" key="3">
    <source>
        <dbReference type="ARBA" id="ARBA00023237"/>
    </source>
</evidence>
<name>A0A170Y2E6_9BACT</name>
<keyword evidence="5" id="KW-1185">Reference proteome</keyword>
<dbReference type="PROSITE" id="PS51257">
    <property type="entry name" value="PROKAR_LIPOPROTEIN"/>
    <property type="match status" value="1"/>
</dbReference>
<dbReference type="EMBL" id="BDCR01000001">
    <property type="protein sequence ID" value="GAT61452.1"/>
    <property type="molecule type" value="Genomic_DNA"/>
</dbReference>
<evidence type="ECO:0000256" key="1">
    <source>
        <dbReference type="ARBA" id="ARBA00004442"/>
    </source>
</evidence>
<accession>A0A170Y2E6</accession>
<sequence>MKKTTCFILTAFVAGCQIIAAQSGKNDTIARRNVVIERDYVPTIKNTDKLDITPIITEPEIKKTEAVYSEKMNLLKPEYEVNKWPAAAIHLDQNTYKKGYALLGFGMYGTVLGDVFYPIVDDGTQSLTFDTHIHGLFGNTQRQWITNFGLNYVTRLENFDLNMGAYFKRNGFNYYGTNGQYFNRYTANYKDSTNSFINFGLKAGIKSKGDADAIAYKADVQYNNLTPGTGLGEQLVHITGNIDLPIGEHRIGLAIDDYNMFYAKYQGQQLYPSHSIIGVNPYFNLKGDDWSVRLGLKDYFSINGKGKAFSLMPDVSAQVNLIKTVTLYAGITGEYSVNSMQKITDENYYIAPTLRVDDSYAPIDVFGGIKFSPLAGLLINGSVDYKSYNKQYFYANQYEPIPVFDLILANTNYLYNYATILRPTFNVLYDKASVVAAKLNVAYNWKDRFLAHINATYNNWDTKTLAKAWMKPSTEIEIGGEAKITRNIFVNANYYFAGGRYAFLYGTESVKMKNVNDLSLGASYSYSDWLTAFIRLNNVMGAKYQTYYGYDSLGLNWQIGAAVSF</sequence>
<dbReference type="InterPro" id="IPR036942">
    <property type="entry name" value="Beta-barrel_TonB_sf"/>
</dbReference>
<dbReference type="SUPFAM" id="SSF56935">
    <property type="entry name" value="Porins"/>
    <property type="match status" value="1"/>
</dbReference>
<dbReference type="RefSeq" id="WP_068701015.1">
    <property type="nucleotide sequence ID" value="NZ_BDCR01000001.1"/>
</dbReference>
<reference evidence="5" key="1">
    <citation type="submission" date="2016-04" db="EMBL/GenBank/DDBJ databases">
        <title>Draft genome sequence of Paludibacter jiangxiensis strain NM7.</title>
        <authorList>
            <person name="Qiu Y."/>
            <person name="Matsuura N."/>
            <person name="Ohashi A."/>
            <person name="Tourlousse M.D."/>
            <person name="Sekiguchi Y."/>
        </authorList>
    </citation>
    <scope>NUCLEOTIDE SEQUENCE [LARGE SCALE GENOMIC DNA]</scope>
    <source>
        <strain evidence="5">NM7</strain>
    </source>
</reference>
<dbReference type="OrthoDB" id="1264254at2"/>
<dbReference type="GO" id="GO:0009279">
    <property type="term" value="C:cell outer membrane"/>
    <property type="evidence" value="ECO:0007669"/>
    <property type="project" value="UniProtKB-SubCell"/>
</dbReference>
<comment type="caution">
    <text evidence="4">The sequence shown here is derived from an EMBL/GenBank/DDBJ whole genome shotgun (WGS) entry which is preliminary data.</text>
</comment>
<evidence type="ECO:0000256" key="2">
    <source>
        <dbReference type="ARBA" id="ARBA00023136"/>
    </source>
</evidence>
<dbReference type="Proteomes" id="UP000076586">
    <property type="component" value="Unassembled WGS sequence"/>
</dbReference>